<gene>
    <name evidence="2" type="ORF">A6A40_22755</name>
</gene>
<evidence type="ECO:0000313" key="2">
    <source>
        <dbReference type="EMBL" id="AWB07982.1"/>
    </source>
</evidence>
<dbReference type="Proteomes" id="UP000077405">
    <property type="component" value="Plasmid pYZ3"/>
</dbReference>
<evidence type="ECO:0000259" key="1">
    <source>
        <dbReference type="Pfam" id="PF01425"/>
    </source>
</evidence>
<dbReference type="EMBL" id="CP028904">
    <property type="protein sequence ID" value="AWB07982.1"/>
    <property type="molecule type" value="Genomic_DNA"/>
</dbReference>
<proteinExistence type="predicted"/>
<dbReference type="PANTHER" id="PTHR43372">
    <property type="entry name" value="FATTY-ACID AMIDE HYDROLASE"/>
    <property type="match status" value="1"/>
</dbReference>
<dbReference type="InterPro" id="IPR036928">
    <property type="entry name" value="AS_sf"/>
</dbReference>
<dbReference type="Gene3D" id="3.90.1300.10">
    <property type="entry name" value="Amidase signature (AS) domain"/>
    <property type="match status" value="1"/>
</dbReference>
<organism evidence="2 3">
    <name type="scientific">Azospirillum humicireducens</name>
    <dbReference type="NCBI Taxonomy" id="1226968"/>
    <lineage>
        <taxon>Bacteria</taxon>
        <taxon>Pseudomonadati</taxon>
        <taxon>Pseudomonadota</taxon>
        <taxon>Alphaproteobacteria</taxon>
        <taxon>Rhodospirillales</taxon>
        <taxon>Azospirillaceae</taxon>
        <taxon>Azospirillum</taxon>
    </lineage>
</organism>
<dbReference type="InterPro" id="IPR023631">
    <property type="entry name" value="Amidase_dom"/>
</dbReference>
<dbReference type="Pfam" id="PF01425">
    <property type="entry name" value="Amidase"/>
    <property type="match status" value="1"/>
</dbReference>
<sequence length="483" mass="50341">MTDERTGTPAPWQMDATDLAARIAGRELSARDAALSCLERLGAVNPAVNAMVGDLSAGALAEADLADQLAATGAALAPLHGVPVTTKINVDQAGVATTNGVAAFTGLIAETDSPPVANWRKAGAVFIGRTNAPPFSVRWFTDNEPHGLTLNPWDPARNVGGSSGGAAAAVATGIGPLAHGNDLAGSARLPASACGIYGMRPTTGRVPAFNPTGKGERSLCLQIGSSQGVLARSVRDIRLGLETMAVRDARDPLWVPAPLAMEGDDAKVRVALFTGAPDYAIDPAVRDALRLAVDWLSDAGYAVEEAAPPSFAEIARLWMAMLGTEMQGPAMQQAMALADEPLRRSQALTAGLSPRLSAEEMLAGFTARATYQRAWQLFFEQYPLLLLPTAWALPFPVGYDTVGENEALEILRAHSPCCVTAFLGVPAISVPVVRAPLPVGIQLVGARFRDGLCLSAAEALSRRIGPILPIDPKGGTKSPASPR</sequence>
<protein>
    <submittedName>
        <fullName evidence="2">Amidase</fullName>
    </submittedName>
</protein>
<keyword evidence="2" id="KW-0614">Plasmid</keyword>
<geneLocation type="plasmid" evidence="2 3">
    <name>pYZ3</name>
</geneLocation>
<dbReference type="SUPFAM" id="SSF75304">
    <property type="entry name" value="Amidase signature (AS) enzymes"/>
    <property type="match status" value="1"/>
</dbReference>
<name>A0A2R4VU78_9PROT</name>
<evidence type="ECO:0000313" key="3">
    <source>
        <dbReference type="Proteomes" id="UP000077405"/>
    </source>
</evidence>
<dbReference type="KEGG" id="ahu:A6A40_22755"/>
<dbReference type="RefSeq" id="WP_108548258.1">
    <property type="nucleotide sequence ID" value="NZ_CP028904.1"/>
</dbReference>
<dbReference type="GO" id="GO:0012505">
    <property type="term" value="C:endomembrane system"/>
    <property type="evidence" value="ECO:0007669"/>
    <property type="project" value="TreeGrafter"/>
</dbReference>
<dbReference type="PANTHER" id="PTHR43372:SF4">
    <property type="entry name" value="FATTY-ACID AMIDE HYDROLASE 2"/>
    <property type="match status" value="1"/>
</dbReference>
<dbReference type="InterPro" id="IPR052739">
    <property type="entry name" value="FAAH2"/>
</dbReference>
<reference evidence="2 3" key="1">
    <citation type="submission" date="2018-04" db="EMBL/GenBank/DDBJ databases">
        <title>Complete genome sequence of the nitrogen-fixing bacterium Azospirillum humicireducens type strain SgZ-5.</title>
        <authorList>
            <person name="Yu Z."/>
        </authorList>
    </citation>
    <scope>NUCLEOTIDE SEQUENCE [LARGE SCALE GENOMIC DNA]</scope>
    <source>
        <strain evidence="2 3">SgZ-5</strain>
        <plasmid evidence="2 3">pYZ3</plasmid>
    </source>
</reference>
<feature type="domain" description="Amidase" evidence="1">
    <location>
        <begin position="35"/>
        <end position="454"/>
    </location>
</feature>
<dbReference type="OrthoDB" id="9811471at2"/>
<accession>A0A2R4VU78</accession>
<dbReference type="NCBIfam" id="NF005687">
    <property type="entry name" value="PRK07487.1"/>
    <property type="match status" value="1"/>
</dbReference>
<dbReference type="AlphaFoldDB" id="A0A2R4VU78"/>
<keyword evidence="3" id="KW-1185">Reference proteome</keyword>